<dbReference type="RefSeq" id="WP_126822997.1">
    <property type="nucleotide sequence ID" value="NZ_JBHLWU010000001.1"/>
</dbReference>
<protein>
    <recommendedName>
        <fullName evidence="4">HTH cro/C1-type domain-containing protein</fullName>
    </recommendedName>
</protein>
<dbReference type="EMBL" id="NGJZ01000001">
    <property type="protein sequence ID" value="RSU08668.1"/>
    <property type="molecule type" value="Genomic_DNA"/>
</dbReference>
<organism evidence="2 3">
    <name type="scientific">Vagococcus entomophilus</name>
    <dbReference type="NCBI Taxonomy" id="1160095"/>
    <lineage>
        <taxon>Bacteria</taxon>
        <taxon>Bacillati</taxon>
        <taxon>Bacillota</taxon>
        <taxon>Bacilli</taxon>
        <taxon>Lactobacillales</taxon>
        <taxon>Enterococcaceae</taxon>
        <taxon>Vagococcus</taxon>
    </lineage>
</organism>
<proteinExistence type="predicted"/>
<reference evidence="2 3" key="1">
    <citation type="submission" date="2017-05" db="EMBL/GenBank/DDBJ databases">
        <title>Vagococcus spp. assemblies.</title>
        <authorList>
            <person name="Gulvik C.A."/>
        </authorList>
    </citation>
    <scope>NUCLEOTIDE SEQUENCE [LARGE SCALE GENOMIC DNA]</scope>
    <source>
        <strain evidence="2 3">DSM 24756</strain>
    </source>
</reference>
<evidence type="ECO:0008006" key="4">
    <source>
        <dbReference type="Google" id="ProtNLM"/>
    </source>
</evidence>
<sequence>MYWLDKFKEDYNFKSNYVLSKKSGVYESTISMMIKKQTKCENLKFHTALKFAKAASIPVDELEKYFDSEKNTLEKEE</sequence>
<evidence type="ECO:0000313" key="2">
    <source>
        <dbReference type="EMBL" id="RSU08668.1"/>
    </source>
</evidence>
<dbReference type="OrthoDB" id="9803238at2"/>
<dbReference type="EMBL" id="NGJZ01000001">
    <property type="protein sequence ID" value="RSU08417.1"/>
    <property type="molecule type" value="Genomic_DNA"/>
</dbReference>
<evidence type="ECO:0000313" key="3">
    <source>
        <dbReference type="Proteomes" id="UP000288669"/>
    </source>
</evidence>
<gene>
    <name evidence="1" type="ORF">CBF30_04040</name>
    <name evidence="2" type="ORF">CBF30_05430</name>
</gene>
<accession>A0A430AKQ7</accession>
<name>A0A430AKQ7_9ENTE</name>
<dbReference type="Proteomes" id="UP000288669">
    <property type="component" value="Unassembled WGS sequence"/>
</dbReference>
<comment type="caution">
    <text evidence="2">The sequence shown here is derived from an EMBL/GenBank/DDBJ whole genome shotgun (WGS) entry which is preliminary data.</text>
</comment>
<keyword evidence="3" id="KW-1185">Reference proteome</keyword>
<evidence type="ECO:0000313" key="1">
    <source>
        <dbReference type="EMBL" id="RSU08417.1"/>
    </source>
</evidence>
<dbReference type="AlphaFoldDB" id="A0A430AKQ7"/>